<evidence type="ECO:0000256" key="1">
    <source>
        <dbReference type="PROSITE-ProRule" id="PRU00339"/>
    </source>
</evidence>
<evidence type="ECO:0000256" key="2">
    <source>
        <dbReference type="SAM" id="MobiDB-lite"/>
    </source>
</evidence>
<dbReference type="EMBL" id="HBKQ01030880">
    <property type="protein sequence ID" value="CAE2250328.1"/>
    <property type="molecule type" value="Transcribed_RNA"/>
</dbReference>
<dbReference type="PROSITE" id="PS50800">
    <property type="entry name" value="SAP"/>
    <property type="match status" value="1"/>
</dbReference>
<feature type="region of interest" description="Disordered" evidence="2">
    <location>
        <begin position="226"/>
        <end position="245"/>
    </location>
</feature>
<organism evidence="4">
    <name type="scientific">Odontella aurita</name>
    <dbReference type="NCBI Taxonomy" id="265563"/>
    <lineage>
        <taxon>Eukaryota</taxon>
        <taxon>Sar</taxon>
        <taxon>Stramenopiles</taxon>
        <taxon>Ochrophyta</taxon>
        <taxon>Bacillariophyta</taxon>
        <taxon>Mediophyceae</taxon>
        <taxon>Biddulphiophycidae</taxon>
        <taxon>Eupodiscales</taxon>
        <taxon>Odontellaceae</taxon>
        <taxon>Odontella</taxon>
    </lineage>
</organism>
<reference evidence="4" key="1">
    <citation type="submission" date="2021-01" db="EMBL/GenBank/DDBJ databases">
        <authorList>
            <person name="Corre E."/>
            <person name="Pelletier E."/>
            <person name="Niang G."/>
            <person name="Scheremetjew M."/>
            <person name="Finn R."/>
            <person name="Kale V."/>
            <person name="Holt S."/>
            <person name="Cochrane G."/>
            <person name="Meng A."/>
            <person name="Brown T."/>
            <person name="Cohen L."/>
        </authorList>
    </citation>
    <scope>NUCLEOTIDE SEQUENCE</scope>
    <source>
        <strain evidence="4">Isolate 1302-5</strain>
    </source>
</reference>
<evidence type="ECO:0000259" key="3">
    <source>
        <dbReference type="PROSITE" id="PS50800"/>
    </source>
</evidence>
<protein>
    <recommendedName>
        <fullName evidence="3">SAP domain-containing protein</fullName>
    </recommendedName>
</protein>
<dbReference type="SMART" id="SM00513">
    <property type="entry name" value="SAP"/>
    <property type="match status" value="1"/>
</dbReference>
<dbReference type="InterPro" id="IPR011990">
    <property type="entry name" value="TPR-like_helical_dom_sf"/>
</dbReference>
<feature type="repeat" description="TPR" evidence="1">
    <location>
        <begin position="490"/>
        <end position="523"/>
    </location>
</feature>
<feature type="region of interest" description="Disordered" evidence="2">
    <location>
        <begin position="108"/>
        <end position="135"/>
    </location>
</feature>
<dbReference type="AlphaFoldDB" id="A0A7S4J3Y7"/>
<gene>
    <name evidence="4" type="ORF">OAUR00152_LOCUS20988</name>
</gene>
<dbReference type="SMART" id="SM00028">
    <property type="entry name" value="TPR"/>
    <property type="match status" value="7"/>
</dbReference>
<dbReference type="GO" id="GO:0003729">
    <property type="term" value="F:mRNA binding"/>
    <property type="evidence" value="ECO:0007669"/>
    <property type="project" value="InterPro"/>
</dbReference>
<dbReference type="PANTHER" id="PTHR44917:SF1">
    <property type="entry name" value="PROTEIN HIGH CHLOROPHYLL FLUORESCENT 107"/>
    <property type="match status" value="1"/>
</dbReference>
<dbReference type="InterPro" id="IPR019734">
    <property type="entry name" value="TPR_rpt"/>
</dbReference>
<accession>A0A7S4J3Y7</accession>
<dbReference type="Gene3D" id="1.25.40.10">
    <property type="entry name" value="Tetratricopeptide repeat domain"/>
    <property type="match status" value="2"/>
</dbReference>
<feature type="compositionally biased region" description="Low complexity" evidence="2">
    <location>
        <begin position="109"/>
        <end position="119"/>
    </location>
</feature>
<dbReference type="InterPro" id="IPR003034">
    <property type="entry name" value="SAP_dom"/>
</dbReference>
<keyword evidence="1" id="KW-0802">TPR repeat</keyword>
<dbReference type="SUPFAM" id="SSF48452">
    <property type="entry name" value="TPR-like"/>
    <property type="match status" value="3"/>
</dbReference>
<feature type="repeat" description="TPR" evidence="1">
    <location>
        <begin position="592"/>
        <end position="625"/>
    </location>
</feature>
<evidence type="ECO:0000313" key="4">
    <source>
        <dbReference type="EMBL" id="CAE2250328.1"/>
    </source>
</evidence>
<feature type="domain" description="SAP" evidence="3">
    <location>
        <begin position="294"/>
        <end position="328"/>
    </location>
</feature>
<feature type="region of interest" description="Disordered" evidence="2">
    <location>
        <begin position="346"/>
        <end position="436"/>
    </location>
</feature>
<dbReference type="Pfam" id="PF13432">
    <property type="entry name" value="TPR_16"/>
    <property type="match status" value="2"/>
</dbReference>
<name>A0A7S4J3Y7_9STRA</name>
<sequence>MSLPTMAAPSSARRRRGRKWGPARLYVLASLPLSSEAYQSVCGLASTRNSFGPIHHSASSLVVSPLVCQSSVGSGSLREGSDNRGCVNRMCMSASPCIGATAALTPRASSSSSVVPPSSYLSGRGPRRVPGSPTTISSAADRYGGRAWGSPCDTHTAGPIQGSLLPPPSGGTLGFVIDDADGIGSTTSARSSTRLGMVSRIFDDETASPSPSDADDTFSGRRSVVARESNGGTAGGIRTVSASTSSPLKKRIAESLLGTSFDELEKELSSSLSPTVGKPRAPAWFPWLPTRDQIHALKGPELRAACAERGLDETGEKEELRSILQEWTRRQHVRRVLDRRIGLSSTTRNSAGTRSPLDDMIDQALPLGRGRTSRRQGSVGGSKRSKSSSPSIDESDLFNRRQELRRSKDAGGDAVVPDADQDDVYQSTSSTSTDEDRAALTKLFQTAPAKYSNIEINKMYKAAKRADKNGDKSLSRNILAQLLEATPNDSRVVRRLARLETEGGNVSTAREVLQRAVRRNPSDAHLLQGLANLELKSGDDVKARGLYKDAIRADPKLPNPYHALGTLEHSRGNIRVATTILRAGLKMCPTNHRLHHALGDLYREARMLDVAELAYRRALKHAPTNGKGTESSSFAYMALAFLAYDKSDLVLCRQRLHEAVEANGGSHSQGWLALANLEESLGRIDDAREVYREAATRYERNRIRKSFVTDNENKDEDQHEDSSLLGPAVITKASHNRGQRHVVRPSLSGDKWIFLYKSWARMEEHHGTLESADRVYHRAIKVFPGNVGLNVDWAKVHAKAGNYKRAQWLFEYACDRAGTQRADPYRLYAEFEMSRGNFVGARSILYRGAQALSESRDGGMAQSEGLAHLYHTWALCEWHLGVNLDRVEVLFDHALRLTDAGQNGSEIRSLILYSVARFLYDARKEYVLAQHCVCLSLKENFLPGLNSQIWHLWADIAVAMGNDGLAQKCVDQAEKLSKEETDIGAASDLSRLLGLRNIDSGDEEDAAPASLPMITGPAMQRMLRREPWHHKLAGASSKSKSSWYVGVPFPELSEKRQVSESAQKAKGRD</sequence>
<dbReference type="PANTHER" id="PTHR44917">
    <property type="entry name" value="PROTEIN HIGH CHLOROPHYLL FLUORESCENT 107"/>
    <property type="match status" value="1"/>
</dbReference>
<dbReference type="GO" id="GO:0006397">
    <property type="term" value="P:mRNA processing"/>
    <property type="evidence" value="ECO:0007669"/>
    <property type="project" value="InterPro"/>
</dbReference>
<dbReference type="InterPro" id="IPR003107">
    <property type="entry name" value="HAT"/>
</dbReference>
<dbReference type="SMART" id="SM00386">
    <property type="entry name" value="HAT"/>
    <property type="match status" value="5"/>
</dbReference>
<proteinExistence type="predicted"/>
<feature type="compositionally biased region" description="Basic and acidic residues" evidence="2">
    <location>
        <begin position="397"/>
        <end position="411"/>
    </location>
</feature>
<dbReference type="InterPro" id="IPR044624">
    <property type="entry name" value="Mbb1-like"/>
</dbReference>
<dbReference type="PROSITE" id="PS50005">
    <property type="entry name" value="TPR"/>
    <property type="match status" value="2"/>
</dbReference>